<sequence length="600" mass="62328">MKRREQSQTEQLRQALSEREAQLREAQARLAALEGSTSLQVGRALTAAAKRPGRGLVRLPRDLFRLWRKSGTTRQSAGGRRRPQPVRSYDAERQEARLLAGNIGNRDDRLVVAGVLSPEVHAAVEPYVRVIALRPQDAQVVFESVDVDAVLVSASAAATGSLWAHVGDPSSGDRTRALNWLVEAAASRGVPSILLNDAPAPPALATLPFDLVHDGGVGVPLHRFNPIAAEPERQADPVHLPSVGNSGVVANRLVDMLVRDSGLRRADPGWAEEPATLRAASTVVVDDPALADRAMACGARALLLGGSPEEDAEPPNGAGRAPGSVRVPVDASALSSGAAAEGLARVRAAGPLSPEELRLVLRSVFLTDATPVRLADILGRVDFAPGSGSPSASLRIRQVSVLAAPADDITALAFADDILNQEYAPAEIVLPDGVDHLAGVARLRSAGIPMRTVRGIDTDAESGSAPGPAAWAALARGATSPWVALWRAPRGAAFLADVLCAAECSGADAVGPAVPWWGSGAPASADGGDGGSAIDDAVAGQDYVFVSAIEPDLARTQLVRRGLQPGVWNRHGARLLALGPQPDADREAEPGQVGSTPDAG</sequence>
<keyword evidence="4" id="KW-1185">Reference proteome</keyword>
<feature type="region of interest" description="Disordered" evidence="2">
    <location>
        <begin position="578"/>
        <end position="600"/>
    </location>
</feature>
<gene>
    <name evidence="3" type="ORF">GCM10009799_26130</name>
</gene>
<organism evidence="3 4">
    <name type="scientific">Nocardiopsis rhodophaea</name>
    <dbReference type="NCBI Taxonomy" id="280238"/>
    <lineage>
        <taxon>Bacteria</taxon>
        <taxon>Bacillati</taxon>
        <taxon>Actinomycetota</taxon>
        <taxon>Actinomycetes</taxon>
        <taxon>Streptosporangiales</taxon>
        <taxon>Nocardiopsidaceae</taxon>
        <taxon>Nocardiopsis</taxon>
    </lineage>
</organism>
<evidence type="ECO:0000256" key="2">
    <source>
        <dbReference type="SAM" id="MobiDB-lite"/>
    </source>
</evidence>
<feature type="region of interest" description="Disordered" evidence="2">
    <location>
        <begin position="70"/>
        <end position="90"/>
    </location>
</feature>
<feature type="region of interest" description="Disordered" evidence="2">
    <location>
        <begin position="306"/>
        <end position="325"/>
    </location>
</feature>
<evidence type="ECO:0000256" key="1">
    <source>
        <dbReference type="SAM" id="Coils"/>
    </source>
</evidence>
<reference evidence="4" key="1">
    <citation type="journal article" date="2019" name="Int. J. Syst. Evol. Microbiol.">
        <title>The Global Catalogue of Microorganisms (GCM) 10K type strain sequencing project: providing services to taxonomists for standard genome sequencing and annotation.</title>
        <authorList>
            <consortium name="The Broad Institute Genomics Platform"/>
            <consortium name="The Broad Institute Genome Sequencing Center for Infectious Disease"/>
            <person name="Wu L."/>
            <person name="Ma J."/>
        </authorList>
    </citation>
    <scope>NUCLEOTIDE SEQUENCE [LARGE SCALE GENOMIC DNA]</scope>
    <source>
        <strain evidence="4">JCM 15313</strain>
    </source>
</reference>
<comment type="caution">
    <text evidence="3">The sequence shown here is derived from an EMBL/GenBank/DDBJ whole genome shotgun (WGS) entry which is preliminary data.</text>
</comment>
<protein>
    <submittedName>
        <fullName evidence="3">Uncharacterized protein</fullName>
    </submittedName>
</protein>
<name>A0ABP5EID3_9ACTN</name>
<proteinExistence type="predicted"/>
<dbReference type="Proteomes" id="UP001501585">
    <property type="component" value="Unassembled WGS sequence"/>
</dbReference>
<keyword evidence="1" id="KW-0175">Coiled coil</keyword>
<accession>A0ABP5EID3</accession>
<evidence type="ECO:0000313" key="4">
    <source>
        <dbReference type="Proteomes" id="UP001501585"/>
    </source>
</evidence>
<dbReference type="RefSeq" id="WP_344162483.1">
    <property type="nucleotide sequence ID" value="NZ_BAAAPC010000010.1"/>
</dbReference>
<evidence type="ECO:0000313" key="3">
    <source>
        <dbReference type="EMBL" id="GAA1997911.1"/>
    </source>
</evidence>
<feature type="coiled-coil region" evidence="1">
    <location>
        <begin position="2"/>
        <end position="36"/>
    </location>
</feature>
<dbReference type="EMBL" id="BAAAPC010000010">
    <property type="protein sequence ID" value="GAA1997911.1"/>
    <property type="molecule type" value="Genomic_DNA"/>
</dbReference>